<organism evidence="1 2">
    <name type="scientific">Caerostris extrusa</name>
    <name type="common">Bark spider</name>
    <name type="synonym">Caerostris bankana</name>
    <dbReference type="NCBI Taxonomy" id="172846"/>
    <lineage>
        <taxon>Eukaryota</taxon>
        <taxon>Metazoa</taxon>
        <taxon>Ecdysozoa</taxon>
        <taxon>Arthropoda</taxon>
        <taxon>Chelicerata</taxon>
        <taxon>Arachnida</taxon>
        <taxon>Araneae</taxon>
        <taxon>Araneomorphae</taxon>
        <taxon>Entelegynae</taxon>
        <taxon>Araneoidea</taxon>
        <taxon>Araneidae</taxon>
        <taxon>Caerostris</taxon>
    </lineage>
</organism>
<comment type="caution">
    <text evidence="1">The sequence shown here is derived from an EMBL/GenBank/DDBJ whole genome shotgun (WGS) entry which is preliminary data.</text>
</comment>
<dbReference type="EMBL" id="BPLR01012219">
    <property type="protein sequence ID" value="GIY52280.1"/>
    <property type="molecule type" value="Genomic_DNA"/>
</dbReference>
<keyword evidence="2" id="KW-1185">Reference proteome</keyword>
<dbReference type="Proteomes" id="UP001054945">
    <property type="component" value="Unassembled WGS sequence"/>
</dbReference>
<sequence length="110" mass="12227">MLFVYDGRYHQTRHLRFQTLSCRPISIPVVSSSSLLDLSQNLRVCLSLRDSSVLMPVWSCMAIIGVNLAPPENPKFPCHPNPRSSVNCLGLEDAEVNVATEASHNQKFSS</sequence>
<dbReference type="AlphaFoldDB" id="A0AAV4U3I4"/>
<evidence type="ECO:0000313" key="1">
    <source>
        <dbReference type="EMBL" id="GIY52280.1"/>
    </source>
</evidence>
<evidence type="ECO:0000313" key="2">
    <source>
        <dbReference type="Proteomes" id="UP001054945"/>
    </source>
</evidence>
<proteinExistence type="predicted"/>
<protein>
    <submittedName>
        <fullName evidence="1">Uncharacterized protein</fullName>
    </submittedName>
</protein>
<reference evidence="1 2" key="1">
    <citation type="submission" date="2021-06" db="EMBL/GenBank/DDBJ databases">
        <title>Caerostris extrusa draft genome.</title>
        <authorList>
            <person name="Kono N."/>
            <person name="Arakawa K."/>
        </authorList>
    </citation>
    <scope>NUCLEOTIDE SEQUENCE [LARGE SCALE GENOMIC DNA]</scope>
</reference>
<name>A0AAV4U3I4_CAEEX</name>
<gene>
    <name evidence="1" type="ORF">CEXT_676561</name>
</gene>
<accession>A0AAV4U3I4</accession>